<dbReference type="InterPro" id="IPR009057">
    <property type="entry name" value="Homeodomain-like_sf"/>
</dbReference>
<dbReference type="GO" id="GO:0003677">
    <property type="term" value="F:DNA binding"/>
    <property type="evidence" value="ECO:0007669"/>
    <property type="project" value="UniProtKB-KW"/>
</dbReference>
<comment type="caution">
    <text evidence="8">The sequence shown here is derived from an EMBL/GenBank/DDBJ whole genome shotgun (WGS) entry which is preliminary data.</text>
</comment>
<organism evidence="8 9">
    <name type="scientific">Ambrosia artemisiifolia</name>
    <name type="common">Common ragweed</name>
    <dbReference type="NCBI Taxonomy" id="4212"/>
    <lineage>
        <taxon>Eukaryota</taxon>
        <taxon>Viridiplantae</taxon>
        <taxon>Streptophyta</taxon>
        <taxon>Embryophyta</taxon>
        <taxon>Tracheophyta</taxon>
        <taxon>Spermatophyta</taxon>
        <taxon>Magnoliopsida</taxon>
        <taxon>eudicotyledons</taxon>
        <taxon>Gunneridae</taxon>
        <taxon>Pentapetalae</taxon>
        <taxon>asterids</taxon>
        <taxon>campanulids</taxon>
        <taxon>Asterales</taxon>
        <taxon>Asteraceae</taxon>
        <taxon>Asteroideae</taxon>
        <taxon>Heliantheae alliance</taxon>
        <taxon>Heliantheae</taxon>
        <taxon>Ambrosia</taxon>
    </lineage>
</organism>
<dbReference type="GO" id="GO:0005634">
    <property type="term" value="C:nucleus"/>
    <property type="evidence" value="ECO:0007669"/>
    <property type="project" value="UniProtKB-SubCell"/>
</dbReference>
<dbReference type="Pfam" id="PF26575">
    <property type="entry name" value="HHO5_N"/>
    <property type="match status" value="1"/>
</dbReference>
<sequence>MGSLNPPPPELTLDYKPMFISNTITQFLQQLSTTTTIPDKISKLNDFVTILESEMHKINAFKRELPLCMLLINDAIVTLKEELMGLKKSSNDEPMLEEFIPINKSCDEDVEVEIMRDEKGCGDKKNWLSSTQLWSANDDDLNGDHVADEKPNSRDRTAKKRSLVEDEVMIEQFRNRDFKPFKGCHGLTMVGTLSENNREELPIPELSLVTHGIMNSMSGNILLTKTSPDGKLVPSSPNDQSNLRTGATQGPPPQQHTSRKQRRCWSTELHRRFVNALQQLGGSQAATPKQIRELMQVDGLTNDEVKSHLQKYRLHTRRLPSSNTSSTNQSSGVLGGGLQMPPQDQYVESSKYGISQSGSPDGPLLIGTTTGGTSTTGGDSMDDDDSKSENYCWKGV</sequence>
<feature type="region of interest" description="Disordered" evidence="6">
    <location>
        <begin position="315"/>
        <end position="396"/>
    </location>
</feature>
<feature type="compositionally biased region" description="Polar residues" evidence="6">
    <location>
        <begin position="346"/>
        <end position="359"/>
    </location>
</feature>
<keyword evidence="9" id="KW-1185">Reference proteome</keyword>
<dbReference type="FunFam" id="1.10.10.60:FF:000002">
    <property type="entry name" value="Myb family transcription factor"/>
    <property type="match status" value="1"/>
</dbReference>
<evidence type="ECO:0000256" key="2">
    <source>
        <dbReference type="ARBA" id="ARBA00023015"/>
    </source>
</evidence>
<dbReference type="Proteomes" id="UP001206925">
    <property type="component" value="Unassembled WGS sequence"/>
</dbReference>
<evidence type="ECO:0000256" key="5">
    <source>
        <dbReference type="ARBA" id="ARBA00023242"/>
    </source>
</evidence>
<dbReference type="SUPFAM" id="SSF46689">
    <property type="entry name" value="Homeodomain-like"/>
    <property type="match status" value="1"/>
</dbReference>
<keyword evidence="5" id="KW-0539">Nucleus</keyword>
<dbReference type="InterPro" id="IPR001005">
    <property type="entry name" value="SANT/Myb"/>
</dbReference>
<evidence type="ECO:0000313" key="9">
    <source>
        <dbReference type="Proteomes" id="UP001206925"/>
    </source>
</evidence>
<dbReference type="InterPro" id="IPR044787">
    <property type="entry name" value="HHO5-like"/>
</dbReference>
<protein>
    <recommendedName>
        <fullName evidence="7">HTH myb-type domain-containing protein</fullName>
    </recommendedName>
</protein>
<feature type="compositionally biased region" description="Low complexity" evidence="6">
    <location>
        <begin position="321"/>
        <end position="331"/>
    </location>
</feature>
<evidence type="ECO:0000313" key="8">
    <source>
        <dbReference type="EMBL" id="KAI7739355.1"/>
    </source>
</evidence>
<dbReference type="InterPro" id="IPR017930">
    <property type="entry name" value="Myb_dom"/>
</dbReference>
<evidence type="ECO:0000256" key="6">
    <source>
        <dbReference type="SAM" id="MobiDB-lite"/>
    </source>
</evidence>
<feature type="compositionally biased region" description="Low complexity" evidence="6">
    <location>
        <begin position="367"/>
        <end position="379"/>
    </location>
</feature>
<name>A0AAD5CE11_AMBAR</name>
<evidence type="ECO:0000256" key="1">
    <source>
        <dbReference type="ARBA" id="ARBA00004123"/>
    </source>
</evidence>
<dbReference type="EMBL" id="JAMZMK010008628">
    <property type="protein sequence ID" value="KAI7739355.1"/>
    <property type="molecule type" value="Genomic_DNA"/>
</dbReference>
<feature type="region of interest" description="Disordered" evidence="6">
    <location>
        <begin position="139"/>
        <end position="160"/>
    </location>
</feature>
<dbReference type="GO" id="GO:0003700">
    <property type="term" value="F:DNA-binding transcription factor activity"/>
    <property type="evidence" value="ECO:0007669"/>
    <property type="project" value="InterPro"/>
</dbReference>
<evidence type="ECO:0000256" key="4">
    <source>
        <dbReference type="ARBA" id="ARBA00023163"/>
    </source>
</evidence>
<dbReference type="PANTHER" id="PTHR31003">
    <property type="entry name" value="MYB FAMILY TRANSCRIPTION FACTOR"/>
    <property type="match status" value="1"/>
</dbReference>
<gene>
    <name evidence="8" type="ORF">M8C21_010698</name>
</gene>
<dbReference type="Gene3D" id="1.10.10.60">
    <property type="entry name" value="Homeodomain-like"/>
    <property type="match status" value="1"/>
</dbReference>
<comment type="subcellular location">
    <subcellularLocation>
        <location evidence="1">Nucleus</location>
    </subcellularLocation>
</comment>
<dbReference type="AlphaFoldDB" id="A0AAD5CE11"/>
<evidence type="ECO:0000259" key="7">
    <source>
        <dbReference type="PROSITE" id="PS51294"/>
    </source>
</evidence>
<feature type="compositionally biased region" description="Basic and acidic residues" evidence="6">
    <location>
        <begin position="142"/>
        <end position="156"/>
    </location>
</feature>
<keyword evidence="3" id="KW-0238">DNA-binding</keyword>
<reference evidence="8" key="1">
    <citation type="submission" date="2022-06" db="EMBL/GenBank/DDBJ databases">
        <title>Uncovering the hologenomic basis of an extraordinary plant invasion.</title>
        <authorList>
            <person name="Bieker V.C."/>
            <person name="Martin M.D."/>
            <person name="Gilbert T."/>
            <person name="Hodgins K."/>
            <person name="Battlay P."/>
            <person name="Petersen B."/>
            <person name="Wilson J."/>
        </authorList>
    </citation>
    <scope>NUCLEOTIDE SEQUENCE</scope>
    <source>
        <strain evidence="8">AA19_3_7</strain>
        <tissue evidence="8">Leaf</tissue>
    </source>
</reference>
<feature type="compositionally biased region" description="Polar residues" evidence="6">
    <location>
        <begin position="235"/>
        <end position="248"/>
    </location>
</feature>
<keyword evidence="4" id="KW-0804">Transcription</keyword>
<dbReference type="NCBIfam" id="TIGR01557">
    <property type="entry name" value="myb_SHAQKYF"/>
    <property type="match status" value="1"/>
</dbReference>
<feature type="region of interest" description="Disordered" evidence="6">
    <location>
        <begin position="224"/>
        <end position="263"/>
    </location>
</feature>
<dbReference type="PROSITE" id="PS51294">
    <property type="entry name" value="HTH_MYB"/>
    <property type="match status" value="1"/>
</dbReference>
<feature type="domain" description="HTH myb-type" evidence="7">
    <location>
        <begin position="257"/>
        <end position="317"/>
    </location>
</feature>
<dbReference type="PANTHER" id="PTHR31003:SF30">
    <property type="entry name" value="MYB DOMAIN, PLANT, HOMEODOMAIN-LIKE PROTEIN-RELATED"/>
    <property type="match status" value="1"/>
</dbReference>
<dbReference type="InterPro" id="IPR058673">
    <property type="entry name" value="HHO5-like_N"/>
</dbReference>
<accession>A0AAD5CE11</accession>
<dbReference type="Pfam" id="PF00249">
    <property type="entry name" value="Myb_DNA-binding"/>
    <property type="match status" value="1"/>
</dbReference>
<dbReference type="InterPro" id="IPR006447">
    <property type="entry name" value="Myb_dom_plants"/>
</dbReference>
<keyword evidence="2" id="KW-0805">Transcription regulation</keyword>
<proteinExistence type="predicted"/>
<evidence type="ECO:0000256" key="3">
    <source>
        <dbReference type="ARBA" id="ARBA00023125"/>
    </source>
</evidence>